<keyword evidence="1" id="KW-0812">Transmembrane</keyword>
<feature type="transmembrane region" description="Helical" evidence="1">
    <location>
        <begin position="162"/>
        <end position="182"/>
    </location>
</feature>
<sequence>MASYELWIGSYMTCGIICLGIGVLYAIFVARDLQSSTPKLPGYKSSQILFIIACLFRGIGWIIFAILIIDKGNFDIEKYLSPILLGIPGYILTISYALLFYLWSSICVNLIANDSTTGLKEIFKKTLTITLTIIVTLACALIGVTIFFLFLESEDLAKSIHIFEGSLAVMRDFATGSIILFFTIRIIRMLQRPFCSSKSNESIYCWMLLCIIGALYIRCISLIIFLKFHIDGPDEKISNFLNSFITAILAELLPCFMVFITRRRSGLLSVYDLIE</sequence>
<evidence type="ECO:0000313" key="3">
    <source>
        <dbReference type="Proteomes" id="UP001470230"/>
    </source>
</evidence>
<organism evidence="2 3">
    <name type="scientific">Tritrichomonas musculus</name>
    <dbReference type="NCBI Taxonomy" id="1915356"/>
    <lineage>
        <taxon>Eukaryota</taxon>
        <taxon>Metamonada</taxon>
        <taxon>Parabasalia</taxon>
        <taxon>Tritrichomonadida</taxon>
        <taxon>Tritrichomonadidae</taxon>
        <taxon>Tritrichomonas</taxon>
    </lineage>
</organism>
<feature type="transmembrane region" description="Helical" evidence="1">
    <location>
        <begin position="48"/>
        <end position="69"/>
    </location>
</feature>
<evidence type="ECO:0000313" key="2">
    <source>
        <dbReference type="EMBL" id="KAK8860640.1"/>
    </source>
</evidence>
<evidence type="ECO:0000256" key="1">
    <source>
        <dbReference type="SAM" id="Phobius"/>
    </source>
</evidence>
<evidence type="ECO:0008006" key="4">
    <source>
        <dbReference type="Google" id="ProtNLM"/>
    </source>
</evidence>
<gene>
    <name evidence="2" type="ORF">M9Y10_012305</name>
</gene>
<accession>A0ABR2IEK5</accession>
<keyword evidence="1" id="KW-1133">Transmembrane helix</keyword>
<reference evidence="2 3" key="1">
    <citation type="submission" date="2024-04" db="EMBL/GenBank/DDBJ databases">
        <title>Tritrichomonas musculus Genome.</title>
        <authorList>
            <person name="Alves-Ferreira E."/>
            <person name="Grigg M."/>
            <person name="Lorenzi H."/>
            <person name="Galac M."/>
        </authorList>
    </citation>
    <scope>NUCLEOTIDE SEQUENCE [LARGE SCALE GENOMIC DNA]</scope>
    <source>
        <strain evidence="2 3">EAF2021</strain>
    </source>
</reference>
<feature type="transmembrane region" description="Helical" evidence="1">
    <location>
        <begin position="6"/>
        <end position="28"/>
    </location>
</feature>
<keyword evidence="1" id="KW-0472">Membrane</keyword>
<proteinExistence type="predicted"/>
<feature type="transmembrane region" description="Helical" evidence="1">
    <location>
        <begin position="89"/>
        <end position="111"/>
    </location>
</feature>
<comment type="caution">
    <text evidence="2">The sequence shown here is derived from an EMBL/GenBank/DDBJ whole genome shotgun (WGS) entry which is preliminary data.</text>
</comment>
<feature type="transmembrane region" description="Helical" evidence="1">
    <location>
        <begin position="203"/>
        <end position="228"/>
    </location>
</feature>
<feature type="transmembrane region" description="Helical" evidence="1">
    <location>
        <begin position="131"/>
        <end position="150"/>
    </location>
</feature>
<dbReference type="Proteomes" id="UP001470230">
    <property type="component" value="Unassembled WGS sequence"/>
</dbReference>
<keyword evidence="3" id="KW-1185">Reference proteome</keyword>
<feature type="transmembrane region" description="Helical" evidence="1">
    <location>
        <begin position="240"/>
        <end position="260"/>
    </location>
</feature>
<protein>
    <recommendedName>
        <fullName evidence="4">THH1/TOM1/TOM3 domain-containing protein</fullName>
    </recommendedName>
</protein>
<name>A0ABR2IEK5_9EUKA</name>
<dbReference type="EMBL" id="JAPFFF010000018">
    <property type="protein sequence ID" value="KAK8860640.1"/>
    <property type="molecule type" value="Genomic_DNA"/>
</dbReference>